<dbReference type="GO" id="GO:1990904">
    <property type="term" value="C:ribonucleoprotein complex"/>
    <property type="evidence" value="ECO:0007669"/>
    <property type="project" value="UniProtKB-KW"/>
</dbReference>
<dbReference type="HAMAP" id="MF_01337_B">
    <property type="entry name" value="Ribosomal_uL18_B"/>
    <property type="match status" value="1"/>
</dbReference>
<dbReference type="EMBL" id="MFAD01000027">
    <property type="protein sequence ID" value="OGD69988.1"/>
    <property type="molecule type" value="Genomic_DNA"/>
</dbReference>
<comment type="function">
    <text evidence="7">This is one of the proteins that bind and probably mediate the attachment of the 5S RNA into the large ribosomal subunit, where it forms part of the central protuberance.</text>
</comment>
<dbReference type="PANTHER" id="PTHR12899:SF3">
    <property type="entry name" value="LARGE RIBOSOMAL SUBUNIT PROTEIN UL18M"/>
    <property type="match status" value="1"/>
</dbReference>
<name>A0A1F5ERF0_9BACT</name>
<evidence type="ECO:0000256" key="6">
    <source>
        <dbReference type="ARBA" id="ARBA00035197"/>
    </source>
</evidence>
<evidence type="ECO:0000256" key="1">
    <source>
        <dbReference type="ARBA" id="ARBA00007116"/>
    </source>
</evidence>
<dbReference type="Proteomes" id="UP000186545">
    <property type="component" value="Unassembled WGS sequence"/>
</dbReference>
<dbReference type="GO" id="GO:0008097">
    <property type="term" value="F:5S rRNA binding"/>
    <property type="evidence" value="ECO:0007669"/>
    <property type="project" value="TreeGrafter"/>
</dbReference>
<dbReference type="InterPro" id="IPR004389">
    <property type="entry name" value="Ribosomal_uL18_bac-type"/>
</dbReference>
<comment type="subunit">
    <text evidence="7">Part of the 50S ribosomal subunit; part of the 5S rRNA/L5/L18/L25 subcomplex. Contacts the 5S and 23S rRNAs.</text>
</comment>
<evidence type="ECO:0000256" key="5">
    <source>
        <dbReference type="ARBA" id="ARBA00023274"/>
    </source>
</evidence>
<evidence type="ECO:0000256" key="3">
    <source>
        <dbReference type="ARBA" id="ARBA00022884"/>
    </source>
</evidence>
<evidence type="ECO:0000313" key="8">
    <source>
        <dbReference type="EMBL" id="OGD69988.1"/>
    </source>
</evidence>
<dbReference type="Gene3D" id="3.30.420.100">
    <property type="match status" value="1"/>
</dbReference>
<keyword evidence="2 7" id="KW-0699">rRNA-binding</keyword>
<keyword evidence="5 7" id="KW-0687">Ribonucleoprotein</keyword>
<dbReference type="InterPro" id="IPR057268">
    <property type="entry name" value="Ribosomal_L18"/>
</dbReference>
<dbReference type="SUPFAM" id="SSF53137">
    <property type="entry name" value="Translational machinery components"/>
    <property type="match status" value="1"/>
</dbReference>
<keyword evidence="3 7" id="KW-0694">RNA-binding</keyword>
<dbReference type="InterPro" id="IPR005484">
    <property type="entry name" value="Ribosomal_uL18_bac/plant/anim"/>
</dbReference>
<dbReference type="PANTHER" id="PTHR12899">
    <property type="entry name" value="39S RIBOSOMAL PROTEIN L18, MITOCHONDRIAL"/>
    <property type="match status" value="1"/>
</dbReference>
<dbReference type="AlphaFoldDB" id="A0A1F5ERF0"/>
<sequence>MDKSIIKKEKRTRRHNRIRAKVKGTNEMPRLNVFKSNTALYAQIIDDTAGKTLVSLSSNEVKGKVGLDKAKQVGVEIAKLAGTKKIKKVVFDRGGYIYTGKIKALAEGAREGGLIF</sequence>
<comment type="similarity">
    <text evidence="1 7">Belongs to the universal ribosomal protein uL18 family.</text>
</comment>
<dbReference type="FunFam" id="3.30.420.100:FF:000001">
    <property type="entry name" value="50S ribosomal protein L18"/>
    <property type="match status" value="1"/>
</dbReference>
<gene>
    <name evidence="7" type="primary">rplR</name>
    <name evidence="8" type="ORF">A3I18_00385</name>
</gene>
<dbReference type="GO" id="GO:0003735">
    <property type="term" value="F:structural constituent of ribosome"/>
    <property type="evidence" value="ECO:0007669"/>
    <property type="project" value="InterPro"/>
</dbReference>
<protein>
    <recommendedName>
        <fullName evidence="6 7">Large ribosomal subunit protein uL18</fullName>
    </recommendedName>
</protein>
<evidence type="ECO:0000256" key="2">
    <source>
        <dbReference type="ARBA" id="ARBA00022730"/>
    </source>
</evidence>
<dbReference type="GO" id="GO:0005737">
    <property type="term" value="C:cytoplasm"/>
    <property type="evidence" value="ECO:0007669"/>
    <property type="project" value="UniProtKB-ARBA"/>
</dbReference>
<dbReference type="CDD" id="cd00432">
    <property type="entry name" value="Ribosomal_L18_L5e"/>
    <property type="match status" value="1"/>
</dbReference>
<dbReference type="NCBIfam" id="TIGR00060">
    <property type="entry name" value="L18_bact"/>
    <property type="match status" value="1"/>
</dbReference>
<dbReference type="GO" id="GO:0006412">
    <property type="term" value="P:translation"/>
    <property type="evidence" value="ECO:0007669"/>
    <property type="project" value="UniProtKB-UniRule"/>
</dbReference>
<evidence type="ECO:0000313" key="9">
    <source>
        <dbReference type="Proteomes" id="UP000186545"/>
    </source>
</evidence>
<accession>A0A1F5ERF0</accession>
<organism evidence="8 9">
    <name type="scientific">Candidatus Campbellbacteria bacterium RIFCSPLOWO2_02_FULL_35_11</name>
    <dbReference type="NCBI Taxonomy" id="1797581"/>
    <lineage>
        <taxon>Bacteria</taxon>
        <taxon>Candidatus Campbelliibacteriota</taxon>
    </lineage>
</organism>
<evidence type="ECO:0000256" key="7">
    <source>
        <dbReference type="HAMAP-Rule" id="MF_01337"/>
    </source>
</evidence>
<dbReference type="GO" id="GO:0005840">
    <property type="term" value="C:ribosome"/>
    <property type="evidence" value="ECO:0007669"/>
    <property type="project" value="UniProtKB-KW"/>
</dbReference>
<dbReference type="Pfam" id="PF00861">
    <property type="entry name" value="Ribosomal_L18p"/>
    <property type="match status" value="1"/>
</dbReference>
<keyword evidence="4 7" id="KW-0689">Ribosomal protein</keyword>
<comment type="caution">
    <text evidence="8">The sequence shown here is derived from an EMBL/GenBank/DDBJ whole genome shotgun (WGS) entry which is preliminary data.</text>
</comment>
<reference evidence="8 9" key="1">
    <citation type="journal article" date="2016" name="Nat. Commun.">
        <title>Thousands of microbial genomes shed light on interconnected biogeochemical processes in an aquifer system.</title>
        <authorList>
            <person name="Anantharaman K."/>
            <person name="Brown C.T."/>
            <person name="Hug L.A."/>
            <person name="Sharon I."/>
            <person name="Castelle C.J."/>
            <person name="Probst A.J."/>
            <person name="Thomas B.C."/>
            <person name="Singh A."/>
            <person name="Wilkins M.J."/>
            <person name="Karaoz U."/>
            <person name="Brodie E.L."/>
            <person name="Williams K.H."/>
            <person name="Hubbard S.S."/>
            <person name="Banfield J.F."/>
        </authorList>
    </citation>
    <scope>NUCLEOTIDE SEQUENCE [LARGE SCALE GENOMIC DNA]</scope>
</reference>
<evidence type="ECO:0000256" key="4">
    <source>
        <dbReference type="ARBA" id="ARBA00022980"/>
    </source>
</evidence>
<proteinExistence type="inferred from homology"/>